<keyword evidence="2" id="KW-1185">Reference proteome</keyword>
<organism evidence="1 2">
    <name type="scientific">Enterococcus ratti</name>
    <dbReference type="NCBI Taxonomy" id="150033"/>
    <lineage>
        <taxon>Bacteria</taxon>
        <taxon>Bacillati</taxon>
        <taxon>Bacillota</taxon>
        <taxon>Bacilli</taxon>
        <taxon>Lactobacillales</taxon>
        <taxon>Enterococcaceae</taxon>
        <taxon>Enterococcus</taxon>
    </lineage>
</organism>
<comment type="caution">
    <text evidence="1">The sequence shown here is derived from an EMBL/GenBank/DDBJ whole genome shotgun (WGS) entry which is preliminary data.</text>
</comment>
<reference evidence="1 2" key="1">
    <citation type="submission" date="2014-12" db="EMBL/GenBank/DDBJ databases">
        <title>Draft genome sequences of 29 type strains of Enterococci.</title>
        <authorList>
            <person name="Zhong Z."/>
            <person name="Sun Z."/>
            <person name="Liu W."/>
            <person name="Zhang W."/>
            <person name="Zhang H."/>
        </authorList>
    </citation>
    <scope>NUCLEOTIDE SEQUENCE [LARGE SCALE GENOMIC DNA]</scope>
    <source>
        <strain evidence="1 2">DSM 15687</strain>
    </source>
</reference>
<proteinExistence type="predicted"/>
<protein>
    <submittedName>
        <fullName evidence="1">Uncharacterized protein</fullName>
    </submittedName>
</protein>
<gene>
    <name evidence="1" type="ORF">RV14_GL002010</name>
</gene>
<accession>A0A1L8WPU0</accession>
<name>A0A1L8WPU0_9ENTE</name>
<sequence>MEKEEAIHKMRLVNNSNNRVFLEAFLFSLFSNMIPMN</sequence>
<evidence type="ECO:0000313" key="2">
    <source>
        <dbReference type="Proteomes" id="UP000182152"/>
    </source>
</evidence>
<dbReference type="Proteomes" id="UP000182152">
    <property type="component" value="Unassembled WGS sequence"/>
</dbReference>
<evidence type="ECO:0000313" key="1">
    <source>
        <dbReference type="EMBL" id="OJG83007.1"/>
    </source>
</evidence>
<dbReference type="AlphaFoldDB" id="A0A1L8WPU0"/>
<dbReference type="EMBL" id="JXLB01000006">
    <property type="protein sequence ID" value="OJG83007.1"/>
    <property type="molecule type" value="Genomic_DNA"/>
</dbReference>